<dbReference type="SMART" id="SM00421">
    <property type="entry name" value="HTH_LUXR"/>
    <property type="match status" value="1"/>
</dbReference>
<keyword evidence="3" id="KW-0804">Transcription</keyword>
<evidence type="ECO:0000256" key="2">
    <source>
        <dbReference type="ARBA" id="ARBA00023125"/>
    </source>
</evidence>
<dbReference type="RefSeq" id="WP_111650009.1">
    <property type="nucleotide sequence ID" value="NZ_JACHWI010000001.1"/>
</dbReference>
<evidence type="ECO:0000256" key="3">
    <source>
        <dbReference type="ARBA" id="ARBA00023163"/>
    </source>
</evidence>
<dbReference type="PANTHER" id="PTHR44688">
    <property type="entry name" value="DNA-BINDING TRANSCRIPTIONAL ACTIVATOR DEVR_DOSR"/>
    <property type="match status" value="1"/>
</dbReference>
<dbReference type="InterPro" id="IPR036388">
    <property type="entry name" value="WH-like_DNA-bd_sf"/>
</dbReference>
<dbReference type="InterPro" id="IPR011990">
    <property type="entry name" value="TPR-like_helical_dom_sf"/>
</dbReference>
<dbReference type="Proteomes" id="UP000249341">
    <property type="component" value="Unassembled WGS sequence"/>
</dbReference>
<keyword evidence="1" id="KW-0805">Transcription regulation</keyword>
<dbReference type="Gene3D" id="1.25.40.10">
    <property type="entry name" value="Tetratricopeptide repeat domain"/>
    <property type="match status" value="1"/>
</dbReference>
<dbReference type="SUPFAM" id="SSF48452">
    <property type="entry name" value="TPR-like"/>
    <property type="match status" value="1"/>
</dbReference>
<name>A0A327ZDH5_9ACTN</name>
<dbReference type="Gene3D" id="1.10.10.10">
    <property type="entry name" value="Winged helix-like DNA-binding domain superfamily/Winged helix DNA-binding domain"/>
    <property type="match status" value="1"/>
</dbReference>
<accession>A0A327ZDH5</accession>
<dbReference type="PANTHER" id="PTHR44688:SF16">
    <property type="entry name" value="DNA-BINDING TRANSCRIPTIONAL ACTIVATOR DEVR_DOSR"/>
    <property type="match status" value="1"/>
</dbReference>
<proteinExistence type="predicted"/>
<dbReference type="OrthoDB" id="134985at2"/>
<dbReference type="EMBL" id="QLMJ01000007">
    <property type="protein sequence ID" value="RAK36786.1"/>
    <property type="molecule type" value="Genomic_DNA"/>
</dbReference>
<gene>
    <name evidence="5" type="ORF">B0I29_10748</name>
</gene>
<comment type="caution">
    <text evidence="5">The sequence shown here is derived from an EMBL/GenBank/DDBJ whole genome shotgun (WGS) entry which is preliminary data.</text>
</comment>
<evidence type="ECO:0000313" key="5">
    <source>
        <dbReference type="EMBL" id="RAK36786.1"/>
    </source>
</evidence>
<dbReference type="SUPFAM" id="SSF46894">
    <property type="entry name" value="C-terminal effector domain of the bipartite response regulators"/>
    <property type="match status" value="1"/>
</dbReference>
<dbReference type="InterPro" id="IPR059106">
    <property type="entry name" value="WHD_MalT"/>
</dbReference>
<dbReference type="AlphaFoldDB" id="A0A327ZDH5"/>
<reference evidence="5 6" key="1">
    <citation type="submission" date="2018-06" db="EMBL/GenBank/DDBJ databases">
        <title>Genomic Encyclopedia of Type Strains, Phase III (KMG-III): the genomes of soil and plant-associated and newly described type strains.</title>
        <authorList>
            <person name="Whitman W."/>
        </authorList>
    </citation>
    <scope>NUCLEOTIDE SEQUENCE [LARGE SCALE GENOMIC DNA]</scope>
    <source>
        <strain evidence="5 6">CGMCC 4.7090</strain>
    </source>
</reference>
<dbReference type="PROSITE" id="PS50043">
    <property type="entry name" value="HTH_LUXR_2"/>
    <property type="match status" value="1"/>
</dbReference>
<dbReference type="SUPFAM" id="SSF52540">
    <property type="entry name" value="P-loop containing nucleoside triphosphate hydrolases"/>
    <property type="match status" value="1"/>
</dbReference>
<dbReference type="Pfam" id="PF25873">
    <property type="entry name" value="WHD_MalT"/>
    <property type="match status" value="1"/>
</dbReference>
<dbReference type="InterPro" id="IPR016032">
    <property type="entry name" value="Sig_transdc_resp-reg_C-effctor"/>
</dbReference>
<dbReference type="InterPro" id="IPR027417">
    <property type="entry name" value="P-loop_NTPase"/>
</dbReference>
<dbReference type="CDD" id="cd06170">
    <property type="entry name" value="LuxR_C_like"/>
    <property type="match status" value="1"/>
</dbReference>
<keyword evidence="2" id="KW-0238">DNA-binding</keyword>
<sequence>MSTELIADLPGGSGFDADSSLLDSKFMVPAAPPFMVARPALLARMTEGVQGPVTLVTGLAGSGKTQLLATWVTSGAVDWPIAWISLETGDEQPSAFWTYVIEGLRRAGVAVPAVPGGTAGRAVISRLAAAIDEQPAPVVLILDNASQLPGREWALGLDFLISHARQLRVVLTGRWDPPLPLYRYRLAGQLHELRTADLAFSSDEAAELMVLHGVDLGAAELAKLLEHTEGWAAGIRLCACALQNSPDVKRLVDTISGDESTIADYFVGEVLRLQTPEVRRFLLETSVLDTFTPALAAAVTDRSDASRLLSTLTRENAFIQPVGTGSDLYRYHRLFAELLRAQLAWAEPDEVPMLHTRAAAWLSEQGRLVEAVGHAAQAGDWGSAAGMVVEDYAVGRLVIEGGSGRLGRLFAGMPEHMELPEAVMVQAAIAYGDRRPDRAADLLAYAGKLLAVHGSTCGDGLTLTGFLVQILLLADGPEPERVSELVAVAETFLAVAPPERLARHPELRVLLRTAEGSALNSMGSVDAAVDVLTDAAASIVPGCDVVRIGSLAQLALIEAYRGRLSRAEHTARQALDLAAEAGMGRTERPGVAEVALAWVALERYDIEAADRHLRAAQPLCGPDSGAPAMLGYAVVRARRLHTRGELRAAVNTLRAAEVAAAEMTAPRWLTREVLLGQARLLIAGGHPDHAAELLGRCPETSSPDVAVVHAALAMRRGDTRNAYDLARTTADAVGVPAPVALDAWLLLAVVAAQGEDASGAREALRRALRVAGAENQRRPVHQAWGQLRRLLRDDERLAVQFGALGVTPVPSQAGASAAVADAEPVVVEALSKRELDVLRGMAAMLPTEEIAATLYVSVNTVKTHVRSILRKLSASRRNEAVRRARSLKLI</sequence>
<feature type="domain" description="HTH luxR-type" evidence="4">
    <location>
        <begin position="823"/>
        <end position="888"/>
    </location>
</feature>
<dbReference type="PRINTS" id="PR00038">
    <property type="entry name" value="HTHLUXR"/>
</dbReference>
<organism evidence="5 6">
    <name type="scientific">Actinoplanes lutulentus</name>
    <dbReference type="NCBI Taxonomy" id="1287878"/>
    <lineage>
        <taxon>Bacteria</taxon>
        <taxon>Bacillati</taxon>
        <taxon>Actinomycetota</taxon>
        <taxon>Actinomycetes</taxon>
        <taxon>Micromonosporales</taxon>
        <taxon>Micromonosporaceae</taxon>
        <taxon>Actinoplanes</taxon>
    </lineage>
</organism>
<keyword evidence="6" id="KW-1185">Reference proteome</keyword>
<evidence type="ECO:0000259" key="4">
    <source>
        <dbReference type="PROSITE" id="PS50043"/>
    </source>
</evidence>
<dbReference type="Gene3D" id="3.40.50.300">
    <property type="entry name" value="P-loop containing nucleotide triphosphate hydrolases"/>
    <property type="match status" value="1"/>
</dbReference>
<evidence type="ECO:0000313" key="6">
    <source>
        <dbReference type="Proteomes" id="UP000249341"/>
    </source>
</evidence>
<dbReference type="GO" id="GO:0003677">
    <property type="term" value="F:DNA binding"/>
    <property type="evidence" value="ECO:0007669"/>
    <property type="project" value="UniProtKB-KW"/>
</dbReference>
<dbReference type="Pfam" id="PF17874">
    <property type="entry name" value="TPR_MalT"/>
    <property type="match status" value="1"/>
</dbReference>
<dbReference type="InterPro" id="IPR000792">
    <property type="entry name" value="Tscrpt_reg_LuxR_C"/>
</dbReference>
<evidence type="ECO:0000256" key="1">
    <source>
        <dbReference type="ARBA" id="ARBA00023015"/>
    </source>
</evidence>
<protein>
    <submittedName>
        <fullName evidence="5">LuxR family maltose regulon positive regulatory protein</fullName>
    </submittedName>
</protein>
<dbReference type="InterPro" id="IPR041617">
    <property type="entry name" value="TPR_MalT"/>
</dbReference>
<dbReference type="GO" id="GO:0006355">
    <property type="term" value="P:regulation of DNA-templated transcription"/>
    <property type="evidence" value="ECO:0007669"/>
    <property type="project" value="InterPro"/>
</dbReference>
<dbReference type="Pfam" id="PF00196">
    <property type="entry name" value="GerE"/>
    <property type="match status" value="1"/>
</dbReference>